<organism evidence="1 2">
    <name type="scientific">Petrolisthes cinctipes</name>
    <name type="common">Flat porcelain crab</name>
    <dbReference type="NCBI Taxonomy" id="88211"/>
    <lineage>
        <taxon>Eukaryota</taxon>
        <taxon>Metazoa</taxon>
        <taxon>Ecdysozoa</taxon>
        <taxon>Arthropoda</taxon>
        <taxon>Crustacea</taxon>
        <taxon>Multicrustacea</taxon>
        <taxon>Malacostraca</taxon>
        <taxon>Eumalacostraca</taxon>
        <taxon>Eucarida</taxon>
        <taxon>Decapoda</taxon>
        <taxon>Pleocyemata</taxon>
        <taxon>Anomura</taxon>
        <taxon>Galatheoidea</taxon>
        <taxon>Porcellanidae</taxon>
        <taxon>Petrolisthes</taxon>
    </lineage>
</organism>
<dbReference type="Proteomes" id="UP001286313">
    <property type="component" value="Unassembled WGS sequence"/>
</dbReference>
<dbReference type="AlphaFoldDB" id="A0AAE1GN87"/>
<reference evidence="1" key="1">
    <citation type="submission" date="2023-10" db="EMBL/GenBank/DDBJ databases">
        <title>Genome assemblies of two species of porcelain crab, Petrolisthes cinctipes and Petrolisthes manimaculis (Anomura: Porcellanidae).</title>
        <authorList>
            <person name="Angst P."/>
        </authorList>
    </citation>
    <scope>NUCLEOTIDE SEQUENCE</scope>
    <source>
        <strain evidence="1">PB745_01</strain>
        <tissue evidence="1">Gill</tissue>
    </source>
</reference>
<sequence length="252" mass="27403">MDDSVSVPELMNWLQHRVDSTRVKSSFQQPGTVSPHAAREHVTVAEIHAIPHSLQSPISPPTVSQAPHHVPTDTPAYTVHLSQPRNYFPPSTKSDEEGWTRVPSHLIVTHDGVILRALQRSQVQHSMWIPVENILLREVMGEVGVSYVFSGSHRLSFLSPPFPQVTKEEVSKAAAELALLSQIPTPTLHQCASAPRSNHLLSLPSVEDRGAEGLVTPLLASKLDSSRPSAPGASVSVISNSEDLLGQLFVIC</sequence>
<name>A0AAE1GN87_PETCI</name>
<keyword evidence="2" id="KW-1185">Reference proteome</keyword>
<comment type="caution">
    <text evidence="1">The sequence shown here is derived from an EMBL/GenBank/DDBJ whole genome shotgun (WGS) entry which is preliminary data.</text>
</comment>
<accession>A0AAE1GN87</accession>
<dbReference type="EMBL" id="JAWQEG010000074">
    <property type="protein sequence ID" value="KAK3894991.1"/>
    <property type="molecule type" value="Genomic_DNA"/>
</dbReference>
<evidence type="ECO:0000313" key="1">
    <source>
        <dbReference type="EMBL" id="KAK3894991.1"/>
    </source>
</evidence>
<proteinExistence type="predicted"/>
<protein>
    <submittedName>
        <fullName evidence="1">Uncharacterized protein</fullName>
    </submittedName>
</protein>
<gene>
    <name evidence="1" type="ORF">Pcinc_001284</name>
</gene>
<evidence type="ECO:0000313" key="2">
    <source>
        <dbReference type="Proteomes" id="UP001286313"/>
    </source>
</evidence>